<feature type="domain" description="CCHC-type" evidence="3">
    <location>
        <begin position="136"/>
        <end position="149"/>
    </location>
</feature>
<dbReference type="InterPro" id="IPR001878">
    <property type="entry name" value="Znf_CCHC"/>
</dbReference>
<dbReference type="Gene3D" id="4.10.60.10">
    <property type="entry name" value="Zinc finger, CCHC-type"/>
    <property type="match status" value="1"/>
</dbReference>
<dbReference type="CDD" id="cd01650">
    <property type="entry name" value="RT_nLTR_like"/>
    <property type="match status" value="1"/>
</dbReference>
<dbReference type="SUPFAM" id="SSF56672">
    <property type="entry name" value="DNA/RNA polymerases"/>
    <property type="match status" value="1"/>
</dbReference>
<evidence type="ECO:0000259" key="3">
    <source>
        <dbReference type="PROSITE" id="PS50158"/>
    </source>
</evidence>
<dbReference type="Pfam" id="PF00078">
    <property type="entry name" value="RVT_1"/>
    <property type="match status" value="1"/>
</dbReference>
<dbReference type="GO" id="GO:0008270">
    <property type="term" value="F:zinc ion binding"/>
    <property type="evidence" value="ECO:0007669"/>
    <property type="project" value="UniProtKB-KW"/>
</dbReference>
<dbReference type="InterPro" id="IPR000477">
    <property type="entry name" value="RT_dom"/>
</dbReference>
<sequence length="841" mass="93625">MARKTEDSKAFPDAVRSATANIGTVKTLTPITTIEILDLDEISTESEVREALKREFKDSLEIKRVNLTKPTPRGNRAAFCEIDEANATKALNKARIKIGWVNCRIRPVAKVTRCFKCLGFGHRTENCTGPDRSKCCYKCGEDNHKSTNCVEKPKCFLCTVDKDAQDGLGHIAGSGACKAFRTALAAAERCEGKGNRCALAQNLLRQRIFEDKIDICLICEQYVNIQGNTWFADKSDTAAIWIINSKKVTVNDSGEGFVWIKTPKTYFVSVYLSPNEGISVFRQKMANIEDTIGKFDGEVIVAGDFNAKSAEWSAEPSDTRGDEVADFAARTDFIVLNTGSTTTFQRPGYRESILDITLATPKIANMIEGWTVSEEYMAATIMSRVMGLIAASCDASMPRMKRRGSYRPVYWWTQDIADLRKKCHGLRRRATRAAKRSPDQDIYSVEYKQVKKTLNKAIKASKAELWKEICNNLNNDLRETICKNWRNNTLYNQITARSSKTIKIGKAPGPDGIPASVIKIVVLEYPHILLSAYNACLATGTFPTVWKRQRLVLLDKGKGTPITPSSFRPLCMLDIAGKLLEKLIQGRLRNDIDRAGGFASNQHGFRKGRSTIDAIQKVIETAREAWSGSLIARKVCLVLTLDIKNAFNSASWGNILDALEHKFDVEPKNLRIVDDYLDERTLIAETREGPQEHNITAGVPQGSIMGPDLWNADYDELLEIPLPKQVKLTGFADDVAATIVVDSAEEAELLVRETIDVIENWLEEHHLQLAKRSGCTGNWSQKTEWSVPLYCSLYTVDAAHSLDSEGEPTGLVYSGWRGNYGLSGEQALSSRSVLFRVPNLS</sequence>
<reference evidence="5" key="1">
    <citation type="submission" date="2013-06" db="EMBL/GenBank/DDBJ databases">
        <title>Bracovirus Evolution: Comparative Genomics of Multiple Viral and Proviral Genomes.</title>
        <authorList>
            <person name="Desjardins C.A."/>
            <person name="Gundersen-Rindal D.E."/>
            <person name="Hostetler J.B."/>
            <person name="Tallon L.J."/>
            <person name="Utterback T.R."/>
            <person name="Fuester R.W."/>
            <person name="Schatz M.C."/>
            <person name="Pedroni M.J."/>
            <person name="Fadrosh D.W."/>
            <person name="Haas B.J."/>
            <person name="Toms B.S."/>
            <person name="Chen D."/>
            <person name="Nene V."/>
        </authorList>
    </citation>
    <scope>NUCLEOTIDE SEQUENCE</scope>
</reference>
<dbReference type="Pfam" id="PF14529">
    <property type="entry name" value="Exo_endo_phos_2"/>
    <property type="match status" value="1"/>
</dbReference>
<dbReference type="Gene3D" id="3.60.10.10">
    <property type="entry name" value="Endonuclease/exonuclease/phosphatase"/>
    <property type="match status" value="1"/>
</dbReference>
<dbReference type="InterPro" id="IPR005135">
    <property type="entry name" value="Endo/exonuclease/phosphatase"/>
</dbReference>
<dbReference type="SMART" id="SM00343">
    <property type="entry name" value="ZnF_C2HC"/>
    <property type="match status" value="2"/>
</dbReference>
<dbReference type="EMBL" id="EF710639">
    <property type="protein sequence ID" value="AGO14404.1"/>
    <property type="molecule type" value="Genomic_DNA"/>
</dbReference>
<accession>R9XJ63</accession>
<evidence type="ECO:0000313" key="5">
    <source>
        <dbReference type="EMBL" id="AGO14404.1"/>
    </source>
</evidence>
<evidence type="ECO:0000256" key="1">
    <source>
        <dbReference type="ARBA" id="ARBA00022842"/>
    </source>
</evidence>
<keyword evidence="2" id="KW-0862">Zinc</keyword>
<dbReference type="PROSITE" id="PS50878">
    <property type="entry name" value="RT_POL"/>
    <property type="match status" value="1"/>
</dbReference>
<dbReference type="SUPFAM" id="SSF57756">
    <property type="entry name" value="Retrovirus zinc finger-like domains"/>
    <property type="match status" value="1"/>
</dbReference>
<protein>
    <recommendedName>
        <fullName evidence="6">Reverse transcriptase domain-containing protein</fullName>
    </recommendedName>
</protein>
<dbReference type="CDD" id="cd09077">
    <property type="entry name" value="R1-I-EN"/>
    <property type="match status" value="1"/>
</dbReference>
<organism evidence="5">
    <name type="scientific">Cotesia sesamiae Mombasa bracovirus</name>
    <dbReference type="NCBI Taxonomy" id="452649"/>
    <lineage>
        <taxon>Viruses</taxon>
        <taxon>Viruses incertae sedis</taxon>
        <taxon>Polydnaviriformidae</taxon>
        <taxon>Bracoviriform</taxon>
        <taxon>Cotesia sesamiae bracovirus</taxon>
    </lineage>
</organism>
<name>R9XJ63_9VIRU</name>
<dbReference type="SUPFAM" id="SSF56219">
    <property type="entry name" value="DNase I-like"/>
    <property type="match status" value="1"/>
</dbReference>
<dbReference type="PROSITE" id="PS50158">
    <property type="entry name" value="ZF_CCHC"/>
    <property type="match status" value="1"/>
</dbReference>
<dbReference type="InterPro" id="IPR036691">
    <property type="entry name" value="Endo/exonu/phosph_ase_sf"/>
</dbReference>
<evidence type="ECO:0000256" key="2">
    <source>
        <dbReference type="PROSITE-ProRule" id="PRU00047"/>
    </source>
</evidence>
<keyword evidence="1" id="KW-0460">Magnesium</keyword>
<gene>
    <name evidence="5" type="ORF">CsmBAC4b19.2</name>
</gene>
<dbReference type="GO" id="GO:0003676">
    <property type="term" value="F:nucleic acid binding"/>
    <property type="evidence" value="ECO:0007669"/>
    <property type="project" value="InterPro"/>
</dbReference>
<keyword evidence="2" id="KW-0479">Metal-binding</keyword>
<evidence type="ECO:0008006" key="6">
    <source>
        <dbReference type="Google" id="ProtNLM"/>
    </source>
</evidence>
<dbReference type="InterPro" id="IPR043502">
    <property type="entry name" value="DNA/RNA_pol_sf"/>
</dbReference>
<evidence type="ECO:0000259" key="4">
    <source>
        <dbReference type="PROSITE" id="PS50878"/>
    </source>
</evidence>
<dbReference type="GO" id="GO:0003824">
    <property type="term" value="F:catalytic activity"/>
    <property type="evidence" value="ECO:0007669"/>
    <property type="project" value="InterPro"/>
</dbReference>
<proteinExistence type="predicted"/>
<dbReference type="InterPro" id="IPR036875">
    <property type="entry name" value="Znf_CCHC_sf"/>
</dbReference>
<keyword evidence="2" id="KW-0863">Zinc-finger</keyword>
<feature type="domain" description="Reverse transcriptase" evidence="4">
    <location>
        <begin position="535"/>
        <end position="790"/>
    </location>
</feature>
<dbReference type="PANTHER" id="PTHR19446">
    <property type="entry name" value="REVERSE TRANSCRIPTASES"/>
    <property type="match status" value="1"/>
</dbReference>